<name>A0AAV1CCN3_OLDCO</name>
<sequence length="215" mass="23741">MPAPLCLRWGAHEESMGHMLLDCARSSSIWRALKFGFNFSLCTPRPFDQRFVDRMPEALANDLHCLSMFFLWDIWRDRNRAIFDNVLLPSPKQVVSQALRGWQLYRPSPPPLPFSPGGLPEVVQPAAHLSCLQIDGAFHLHPAMAGGGWVLSAPDGQVLSSGGCLFPAVSPLQVEALACLFALEHMSSLAPQGLLLHTDCLVLAQVLLNRLEPPR</sequence>
<evidence type="ECO:0000313" key="2">
    <source>
        <dbReference type="EMBL" id="CAI9092577.1"/>
    </source>
</evidence>
<dbReference type="PANTHER" id="PTHR47074:SF11">
    <property type="entry name" value="REVERSE TRANSCRIPTASE-LIKE PROTEIN"/>
    <property type="match status" value="1"/>
</dbReference>
<accession>A0AAV1CCN3</accession>
<organism evidence="2 3">
    <name type="scientific">Oldenlandia corymbosa var. corymbosa</name>
    <dbReference type="NCBI Taxonomy" id="529605"/>
    <lineage>
        <taxon>Eukaryota</taxon>
        <taxon>Viridiplantae</taxon>
        <taxon>Streptophyta</taxon>
        <taxon>Embryophyta</taxon>
        <taxon>Tracheophyta</taxon>
        <taxon>Spermatophyta</taxon>
        <taxon>Magnoliopsida</taxon>
        <taxon>eudicotyledons</taxon>
        <taxon>Gunneridae</taxon>
        <taxon>Pentapetalae</taxon>
        <taxon>asterids</taxon>
        <taxon>lamiids</taxon>
        <taxon>Gentianales</taxon>
        <taxon>Rubiaceae</taxon>
        <taxon>Rubioideae</taxon>
        <taxon>Spermacoceae</taxon>
        <taxon>Hedyotis-Oldenlandia complex</taxon>
        <taxon>Oldenlandia</taxon>
    </lineage>
</organism>
<dbReference type="GO" id="GO:0004523">
    <property type="term" value="F:RNA-DNA hybrid ribonuclease activity"/>
    <property type="evidence" value="ECO:0007669"/>
    <property type="project" value="InterPro"/>
</dbReference>
<gene>
    <name evidence="2" type="ORF">OLC1_LOCUS4208</name>
</gene>
<dbReference type="Pfam" id="PF13456">
    <property type="entry name" value="RVT_3"/>
    <property type="match status" value="1"/>
</dbReference>
<dbReference type="Gene3D" id="3.30.420.10">
    <property type="entry name" value="Ribonuclease H-like superfamily/Ribonuclease H"/>
    <property type="match status" value="1"/>
</dbReference>
<dbReference type="PANTHER" id="PTHR47074">
    <property type="entry name" value="BNAC02G40300D PROTEIN"/>
    <property type="match status" value="1"/>
</dbReference>
<dbReference type="InterPro" id="IPR012337">
    <property type="entry name" value="RNaseH-like_sf"/>
</dbReference>
<feature type="domain" description="RNase H type-1" evidence="1">
    <location>
        <begin position="134"/>
        <end position="209"/>
    </location>
</feature>
<proteinExistence type="predicted"/>
<dbReference type="InterPro" id="IPR052929">
    <property type="entry name" value="RNase_H-like_EbsB-rel"/>
</dbReference>
<reference evidence="2" key="1">
    <citation type="submission" date="2023-03" db="EMBL/GenBank/DDBJ databases">
        <authorList>
            <person name="Julca I."/>
        </authorList>
    </citation>
    <scope>NUCLEOTIDE SEQUENCE</scope>
</reference>
<dbReference type="AlphaFoldDB" id="A0AAV1CCN3"/>
<dbReference type="EMBL" id="OX459118">
    <property type="protein sequence ID" value="CAI9092577.1"/>
    <property type="molecule type" value="Genomic_DNA"/>
</dbReference>
<keyword evidence="3" id="KW-1185">Reference proteome</keyword>
<protein>
    <submittedName>
        <fullName evidence="2">OLC1v1027861C1</fullName>
    </submittedName>
</protein>
<dbReference type="InterPro" id="IPR002156">
    <property type="entry name" value="RNaseH_domain"/>
</dbReference>
<dbReference type="Proteomes" id="UP001161247">
    <property type="component" value="Chromosome 1"/>
</dbReference>
<dbReference type="CDD" id="cd06222">
    <property type="entry name" value="RNase_H_like"/>
    <property type="match status" value="1"/>
</dbReference>
<dbReference type="InterPro" id="IPR044730">
    <property type="entry name" value="RNase_H-like_dom_plant"/>
</dbReference>
<evidence type="ECO:0000259" key="1">
    <source>
        <dbReference type="Pfam" id="PF13456"/>
    </source>
</evidence>
<evidence type="ECO:0000313" key="3">
    <source>
        <dbReference type="Proteomes" id="UP001161247"/>
    </source>
</evidence>
<dbReference type="GO" id="GO:0003676">
    <property type="term" value="F:nucleic acid binding"/>
    <property type="evidence" value="ECO:0007669"/>
    <property type="project" value="InterPro"/>
</dbReference>
<dbReference type="InterPro" id="IPR036397">
    <property type="entry name" value="RNaseH_sf"/>
</dbReference>
<dbReference type="SUPFAM" id="SSF53098">
    <property type="entry name" value="Ribonuclease H-like"/>
    <property type="match status" value="1"/>
</dbReference>